<dbReference type="NCBIfam" id="TIGR00800">
    <property type="entry name" value="ncs1"/>
    <property type="match status" value="1"/>
</dbReference>
<protein>
    <submittedName>
        <fullName evidence="7">Nitrate reductase</fullName>
    </submittedName>
</protein>
<reference evidence="7" key="1">
    <citation type="submission" date="2014-04" db="EMBL/GenBank/DDBJ databases">
        <title>In planta biocontrol of soil-borne Fusarium wilt of banana through a plant endophytic bacterium, Burkholderia cenocepacia 869T2.</title>
        <authorList>
            <person name="Ho Y.-N."/>
            <person name="Chiang H.-M."/>
            <person name="Chao C.-P."/>
            <person name="Su C.-C."/>
            <person name="Hsu H.-F."/>
            <person name="Guo C.-T."/>
            <person name="Hsieh J.-L."/>
            <person name="Huang C.-C."/>
        </authorList>
    </citation>
    <scope>NUCLEOTIDE SEQUENCE [LARGE SCALE GENOMIC DNA]</scope>
    <source>
        <strain evidence="7">869T2</strain>
    </source>
</reference>
<dbReference type="InterPro" id="IPR012681">
    <property type="entry name" value="NCS1"/>
</dbReference>
<feature type="transmembrane region" description="Helical" evidence="6">
    <location>
        <begin position="469"/>
        <end position="488"/>
    </location>
</feature>
<feature type="transmembrane region" description="Helical" evidence="6">
    <location>
        <begin position="192"/>
        <end position="209"/>
    </location>
</feature>
<comment type="subcellular location">
    <subcellularLocation>
        <location evidence="1">Membrane</location>
        <topology evidence="1">Multi-pass membrane protein</topology>
    </subcellularLocation>
</comment>
<dbReference type="Gene3D" id="1.10.4160.10">
    <property type="entry name" value="Hydantoin permease"/>
    <property type="match status" value="1"/>
</dbReference>
<dbReference type="PANTHER" id="PTHR30618">
    <property type="entry name" value="NCS1 FAMILY PURINE/PYRIMIDINE TRANSPORTER"/>
    <property type="match status" value="1"/>
</dbReference>
<feature type="transmembrane region" description="Helical" evidence="6">
    <location>
        <begin position="358"/>
        <end position="377"/>
    </location>
</feature>
<evidence type="ECO:0000256" key="3">
    <source>
        <dbReference type="ARBA" id="ARBA00022692"/>
    </source>
</evidence>
<comment type="caution">
    <text evidence="7">The sequence shown here is derived from an EMBL/GenBank/DDBJ whole genome shotgun (WGS) entry which is preliminary data.</text>
</comment>
<dbReference type="EMBL" id="JJOA01000032">
    <property type="protein sequence ID" value="KEA56251.1"/>
    <property type="molecule type" value="Genomic_DNA"/>
</dbReference>
<feature type="transmembrane region" description="Helical" evidence="6">
    <location>
        <begin position="278"/>
        <end position="305"/>
    </location>
</feature>
<organism evidence="7">
    <name type="scientific">Burkholderia cenocepacia</name>
    <dbReference type="NCBI Taxonomy" id="95486"/>
    <lineage>
        <taxon>Bacteria</taxon>
        <taxon>Pseudomonadati</taxon>
        <taxon>Pseudomonadota</taxon>
        <taxon>Betaproteobacteria</taxon>
        <taxon>Burkholderiales</taxon>
        <taxon>Burkholderiaceae</taxon>
        <taxon>Burkholderia</taxon>
        <taxon>Burkholderia cepacia complex</taxon>
    </lineage>
</organism>
<evidence type="ECO:0000256" key="6">
    <source>
        <dbReference type="SAM" id="Phobius"/>
    </source>
</evidence>
<accession>A0A071MIC7</accession>
<evidence type="ECO:0000256" key="5">
    <source>
        <dbReference type="ARBA" id="ARBA00023136"/>
    </source>
</evidence>
<keyword evidence="4 6" id="KW-1133">Transmembrane helix</keyword>
<dbReference type="PANTHER" id="PTHR30618:SF0">
    <property type="entry name" value="PURINE-URACIL PERMEASE NCS1"/>
    <property type="match status" value="1"/>
</dbReference>
<keyword evidence="3 6" id="KW-0812">Transmembrane</keyword>
<dbReference type="Pfam" id="PF02133">
    <property type="entry name" value="Transp_cyt_pur"/>
    <property type="match status" value="1"/>
</dbReference>
<sequence>MTSAANPADPDSAAARGGSLYNDDLAPTTPAQRTWKWYHFAALWVGMVMNIASYMLAAGLIQEGMSPWQAVMTVLLGNLIVLAPMLLIGHAGAKHGIPYAVLVRASFGTQGAKLPALLRAIVACGWYGIQTWLGGSAIYTLLNILTGNALHGAALPLVGISFGQLACFLVFWVLQLYFIWHGTDSIRWLESWSAPIKIVMCVALVWWATSKAGGFGSMLSAPSQFAAGGKKAGLFWATFWPGLTAMVGFWATLALNIPDFTRFAQSQRDQMIGQSIGLPLPMALLSVVSVVVTSATVVIYGNAIWDPIDLTSRMTGIGVGIALVILTLDTMCCNLAANLVGPAYDFSSLWPKAISYRTGGMITATIAIVMMPWKILATTDGYIFTWLVGYSALLGPVAGIMMVDYFLIRGTQLDTRALFDERGGFSYARGWNPAALAALAVGVLPNLPGFLHTAFPASFPNVPAFFNTLYTYAWFVGLVLASGVYGTWMKWRAGQRAQIASA</sequence>
<dbReference type="GO" id="GO:0005886">
    <property type="term" value="C:plasma membrane"/>
    <property type="evidence" value="ECO:0007669"/>
    <property type="project" value="TreeGrafter"/>
</dbReference>
<evidence type="ECO:0000256" key="2">
    <source>
        <dbReference type="ARBA" id="ARBA00008974"/>
    </source>
</evidence>
<evidence type="ECO:0000256" key="4">
    <source>
        <dbReference type="ARBA" id="ARBA00022989"/>
    </source>
</evidence>
<dbReference type="OrthoDB" id="9780088at2"/>
<dbReference type="InterPro" id="IPR045225">
    <property type="entry name" value="Uracil/uridine/allantoin_perm"/>
</dbReference>
<feature type="transmembrane region" description="Helical" evidence="6">
    <location>
        <begin position="383"/>
        <end position="408"/>
    </location>
</feature>
<feature type="transmembrane region" description="Helical" evidence="6">
    <location>
        <begin position="116"/>
        <end position="142"/>
    </location>
</feature>
<evidence type="ECO:0000313" key="7">
    <source>
        <dbReference type="EMBL" id="KEA56251.1"/>
    </source>
</evidence>
<feature type="transmembrane region" description="Helical" evidence="6">
    <location>
        <begin position="67"/>
        <end position="88"/>
    </location>
</feature>
<keyword evidence="5 6" id="KW-0472">Membrane</keyword>
<dbReference type="CDD" id="cd11485">
    <property type="entry name" value="SLC-NCS1sbd_YbbW-like"/>
    <property type="match status" value="1"/>
</dbReference>
<evidence type="ECO:0000256" key="1">
    <source>
        <dbReference type="ARBA" id="ARBA00004141"/>
    </source>
</evidence>
<comment type="similarity">
    <text evidence="2">Belongs to the purine-cytosine permease (2.A.39) family.</text>
</comment>
<dbReference type="InterPro" id="IPR001248">
    <property type="entry name" value="Pur-cyt_permease"/>
</dbReference>
<feature type="transmembrane region" description="Helical" evidence="6">
    <location>
        <begin position="40"/>
        <end position="61"/>
    </location>
</feature>
<proteinExistence type="inferred from homology"/>
<name>A0A071MIC7_9BURK</name>
<dbReference type="AlphaFoldDB" id="A0A071MIC7"/>
<feature type="transmembrane region" description="Helical" evidence="6">
    <location>
        <begin position="234"/>
        <end position="257"/>
    </location>
</feature>
<feature type="transmembrane region" description="Helical" evidence="6">
    <location>
        <begin position="154"/>
        <end position="180"/>
    </location>
</feature>
<dbReference type="GO" id="GO:0015205">
    <property type="term" value="F:nucleobase transmembrane transporter activity"/>
    <property type="evidence" value="ECO:0007669"/>
    <property type="project" value="TreeGrafter"/>
</dbReference>
<feature type="transmembrane region" description="Helical" evidence="6">
    <location>
        <begin position="317"/>
        <end position="337"/>
    </location>
</feature>
<feature type="transmembrane region" description="Helical" evidence="6">
    <location>
        <begin position="429"/>
        <end position="449"/>
    </location>
</feature>
<gene>
    <name evidence="7" type="ORF">DT99_28460</name>
</gene>